<reference evidence="2 3" key="1">
    <citation type="submission" date="2015-02" db="EMBL/GenBank/DDBJ databases">
        <authorList>
            <person name="Slaby B."/>
            <person name="Hentschel U."/>
        </authorList>
    </citation>
    <scope>NUCLEOTIDE SEQUENCE [LARGE SCALE GENOMIC DNA]</scope>
    <source>
        <strain evidence="2">15L</strain>
    </source>
</reference>
<reference evidence="2 3" key="2">
    <citation type="submission" date="2015-05" db="EMBL/GenBank/DDBJ databases">
        <title>Lifestyle Evolution in Cyanobacterial Symbionts of Sponges.</title>
        <authorList>
            <person name="Burgsdorf I."/>
            <person name="Slaby B.M."/>
            <person name="Handley K.M."/>
            <person name="Haber M."/>
            <person name="Blom J."/>
            <person name="Marshall C.W."/>
            <person name="Gilbert J.A."/>
            <person name="Hentschel U."/>
            <person name="Steindler L."/>
        </authorList>
    </citation>
    <scope>NUCLEOTIDE SEQUENCE [LARGE SCALE GENOMIC DNA]</scope>
    <source>
        <strain evidence="2">15L</strain>
    </source>
</reference>
<dbReference type="Proteomes" id="UP000035037">
    <property type="component" value="Unassembled WGS sequence"/>
</dbReference>
<accession>A0A0G8AVR0</accession>
<organism evidence="2 3">
    <name type="scientific">Candidatus Synechococcus spongiarum 15L</name>
    <dbReference type="NCBI Taxonomy" id="1608419"/>
    <lineage>
        <taxon>Bacteria</taxon>
        <taxon>Bacillati</taxon>
        <taxon>Cyanobacteriota</taxon>
        <taxon>Cyanophyceae</taxon>
        <taxon>Synechococcales</taxon>
        <taxon>Synechococcaceae</taxon>
        <taxon>Synechococcus</taxon>
    </lineage>
</organism>
<name>A0A0G8AVR0_9SYNE</name>
<gene>
    <name evidence="2" type="ORF">TQ37_04680</name>
</gene>
<dbReference type="AlphaFoldDB" id="A0A0G8AVR0"/>
<evidence type="ECO:0000313" key="2">
    <source>
        <dbReference type="EMBL" id="KKZ13146.1"/>
    </source>
</evidence>
<proteinExistence type="predicted"/>
<comment type="caution">
    <text evidence="2">The sequence shown here is derived from an EMBL/GenBank/DDBJ whole genome shotgun (WGS) entry which is preliminary data.</text>
</comment>
<feature type="compositionally biased region" description="Basic and acidic residues" evidence="1">
    <location>
        <begin position="7"/>
        <end position="32"/>
    </location>
</feature>
<dbReference type="EMBL" id="JYFQ01000093">
    <property type="protein sequence ID" value="KKZ13146.1"/>
    <property type="molecule type" value="Genomic_DNA"/>
</dbReference>
<evidence type="ECO:0000313" key="3">
    <source>
        <dbReference type="Proteomes" id="UP000035037"/>
    </source>
</evidence>
<dbReference type="PATRIC" id="fig|1608419.3.peg.2492"/>
<sequence length="81" mass="9058">MQPHGNGKPEELLTSRESDVVELKSSREGGDARKRRTGVVCTFVNDLANYNRPSVRFVGTKKAVGMFLSPPCPRLERRRGD</sequence>
<evidence type="ECO:0000256" key="1">
    <source>
        <dbReference type="SAM" id="MobiDB-lite"/>
    </source>
</evidence>
<protein>
    <submittedName>
        <fullName evidence="2">Uncharacterized protein</fullName>
    </submittedName>
</protein>
<feature type="region of interest" description="Disordered" evidence="1">
    <location>
        <begin position="1"/>
        <end position="32"/>
    </location>
</feature>